<name>A0A5C8HN68_9MICO</name>
<dbReference type="RefSeq" id="WP_147826135.1">
    <property type="nucleotide sequence ID" value="NZ_BAAARG010000003.1"/>
</dbReference>
<evidence type="ECO:0000313" key="1">
    <source>
        <dbReference type="EMBL" id="TXK04079.1"/>
    </source>
</evidence>
<dbReference type="EMBL" id="VRSW01000003">
    <property type="protein sequence ID" value="TXK04079.1"/>
    <property type="molecule type" value="Genomic_DNA"/>
</dbReference>
<accession>A0A5C8HN68</accession>
<comment type="caution">
    <text evidence="1">The sequence shown here is derived from an EMBL/GenBank/DDBJ whole genome shotgun (WGS) entry which is preliminary data.</text>
</comment>
<dbReference type="Proteomes" id="UP000321196">
    <property type="component" value="Unassembled WGS sequence"/>
</dbReference>
<reference evidence="1 2" key="1">
    <citation type="submission" date="2019-08" db="EMBL/GenBank/DDBJ databases">
        <authorList>
            <person name="Dong K."/>
        </authorList>
    </citation>
    <scope>NUCLEOTIDE SEQUENCE [LARGE SCALE GENOMIC DNA]</scope>
    <source>
        <strain evidence="1 2">M4-8</strain>
    </source>
</reference>
<dbReference type="AlphaFoldDB" id="A0A5C8HN68"/>
<evidence type="ECO:0000313" key="2">
    <source>
        <dbReference type="Proteomes" id="UP000321196"/>
    </source>
</evidence>
<sequence length="124" mass="13858">MLPTDATPHRRESDREVVGYILPAGELWQGIDVLGRAVGDPAEWLEVEERLEVWGLSFLADPWTLELPEGPVRVRLVEVTPDGIVAKSEDFGAIDAPSTRYELPWPAPVTLRPTRPDDPNPFFS</sequence>
<proteinExistence type="predicted"/>
<gene>
    <name evidence="1" type="ORF">FVP60_09935</name>
</gene>
<keyword evidence="2" id="KW-1185">Reference proteome</keyword>
<dbReference type="OrthoDB" id="68692at2"/>
<protein>
    <submittedName>
        <fullName evidence="1">Uncharacterized protein</fullName>
    </submittedName>
</protein>
<organism evidence="1 2">
    <name type="scientific">Microbacterium mitrae</name>
    <dbReference type="NCBI Taxonomy" id="664640"/>
    <lineage>
        <taxon>Bacteria</taxon>
        <taxon>Bacillati</taxon>
        <taxon>Actinomycetota</taxon>
        <taxon>Actinomycetes</taxon>
        <taxon>Micrococcales</taxon>
        <taxon>Microbacteriaceae</taxon>
        <taxon>Microbacterium</taxon>
    </lineage>
</organism>